<name>F0S3Q3_DESTD</name>
<reference evidence="1 2" key="1">
    <citation type="journal article" date="2011" name="Stand. Genomic Sci.">
        <title>Complete genome sequence of the thermophilic sulfur-reducer Desulfurobacterium thermolithotrophum type strain (BSA(T)) from a deep-sea hydrothermal vent.</title>
        <authorList>
            <person name="Goker M."/>
            <person name="Daligault H."/>
            <person name="Mwirichia R."/>
            <person name="Lapidus A."/>
            <person name="Lucas S."/>
            <person name="Deshpande S."/>
            <person name="Pagani I."/>
            <person name="Tapia R."/>
            <person name="Cheng J.F."/>
            <person name="Goodwin L."/>
            <person name="Pitluck S."/>
            <person name="Liolios K."/>
            <person name="Ivanova N."/>
            <person name="Mavromatis K."/>
            <person name="Mikhailova N."/>
            <person name="Pati A."/>
            <person name="Chen A."/>
            <person name="Palaniappan K."/>
            <person name="Han C."/>
            <person name="Land M."/>
            <person name="Hauser L."/>
            <person name="Pan C."/>
            <person name="Brambilla E.M."/>
            <person name="Rohde M."/>
            <person name="Spring S."/>
            <person name="Sikorski J."/>
            <person name="Wirth R."/>
            <person name="Detter J.C."/>
            <person name="Woyke T."/>
            <person name="Bristow J."/>
            <person name="Eisen J.A."/>
            <person name="Markowitz V."/>
            <person name="Hugenholtz P."/>
            <person name="Kyrpides N.C."/>
            <person name="Klenk H.P."/>
        </authorList>
    </citation>
    <scope>NUCLEOTIDE SEQUENCE [LARGE SCALE GENOMIC DNA]</scope>
    <source>
        <strain evidence="2">DSM 11699 / BSA</strain>
    </source>
</reference>
<dbReference type="RefSeq" id="WP_013638428.1">
    <property type="nucleotide sequence ID" value="NC_015185.1"/>
</dbReference>
<accession>F0S3Q3</accession>
<dbReference type="eggNOG" id="ENOG5032ZJK">
    <property type="taxonomic scope" value="Bacteria"/>
</dbReference>
<dbReference type="FunCoup" id="F0S3Q3">
    <property type="interactions" value="26"/>
</dbReference>
<gene>
    <name evidence="1" type="ordered locus">Dester_0834</name>
</gene>
<reference evidence="2" key="2">
    <citation type="submission" date="2011-02" db="EMBL/GenBank/DDBJ databases">
        <title>The complete genome of Desulfurobacterium thermolithotrophum DSM 11699.</title>
        <authorList>
            <consortium name="US DOE Joint Genome Institute (JGI-PGF)"/>
            <person name="Lucas S."/>
            <person name="Copeland A."/>
            <person name="Lapidus A."/>
            <person name="Bruce D."/>
            <person name="Goodwin L."/>
            <person name="Pitluck S."/>
            <person name="Kyrpides N."/>
            <person name="Mavromatis K."/>
            <person name="Pagani I."/>
            <person name="Ivanova N."/>
            <person name="Mikhailova N."/>
            <person name="Daligault H."/>
            <person name="Detter J.C."/>
            <person name="Tapia R."/>
            <person name="Han C."/>
            <person name="Land M."/>
            <person name="Hauser L."/>
            <person name="Markowitz V."/>
            <person name="Cheng J.-F."/>
            <person name="Hugenholtz P."/>
            <person name="Woyke T."/>
            <person name="Wu D."/>
            <person name="Spring S."/>
            <person name="Brambilla E."/>
            <person name="Klenk H.-P."/>
            <person name="Eisen J.A."/>
        </authorList>
    </citation>
    <scope>NUCLEOTIDE SEQUENCE [LARGE SCALE GENOMIC DNA]</scope>
    <source>
        <strain evidence="2">DSM 11699 / BSA</strain>
    </source>
</reference>
<sequence>MSLEREKETLQKMFKIYCKAKHGSQNGELCSECKELLDYALKRLDLCPFKEEKPSCKKCTIHCYQPEKRKKIKEVMRFSGPRLLLYDPFNWLIHKVKERTK</sequence>
<keyword evidence="2" id="KW-1185">Reference proteome</keyword>
<evidence type="ECO:0008006" key="3">
    <source>
        <dbReference type="Google" id="ProtNLM"/>
    </source>
</evidence>
<dbReference type="InParanoid" id="F0S3Q3"/>
<protein>
    <recommendedName>
        <fullName evidence="3">Nitrous oxide-stimulated promoter family protein</fullName>
    </recommendedName>
</protein>
<dbReference type="Pfam" id="PF11756">
    <property type="entry name" value="YgbA_NO"/>
    <property type="match status" value="1"/>
</dbReference>
<evidence type="ECO:0000313" key="1">
    <source>
        <dbReference type="EMBL" id="ADY73475.1"/>
    </source>
</evidence>
<dbReference type="OrthoDB" id="164329at2"/>
<dbReference type="Proteomes" id="UP000007102">
    <property type="component" value="Chromosome"/>
</dbReference>
<proteinExistence type="predicted"/>
<dbReference type="HOGENOM" id="CLU_138593_0_0_0"/>
<dbReference type="AlphaFoldDB" id="F0S3Q3"/>
<dbReference type="EMBL" id="CP002543">
    <property type="protein sequence ID" value="ADY73475.1"/>
    <property type="molecule type" value="Genomic_DNA"/>
</dbReference>
<evidence type="ECO:0000313" key="2">
    <source>
        <dbReference type="Proteomes" id="UP000007102"/>
    </source>
</evidence>
<dbReference type="STRING" id="868864.Dester_0834"/>
<dbReference type="NCBIfam" id="NF007714">
    <property type="entry name" value="PRK10410.1-2"/>
    <property type="match status" value="1"/>
</dbReference>
<dbReference type="InterPro" id="IPR020483">
    <property type="entry name" value="Uncharacterised_YgbA"/>
</dbReference>
<organism evidence="1 2">
    <name type="scientific">Desulfurobacterium thermolithotrophum (strain DSM 11699 / BSA)</name>
    <dbReference type="NCBI Taxonomy" id="868864"/>
    <lineage>
        <taxon>Bacteria</taxon>
        <taxon>Pseudomonadati</taxon>
        <taxon>Aquificota</taxon>
        <taxon>Aquificia</taxon>
        <taxon>Desulfurobacteriales</taxon>
        <taxon>Desulfurobacteriaceae</taxon>
        <taxon>Desulfurobacterium</taxon>
    </lineage>
</organism>
<dbReference type="KEGG" id="dte:Dester_0834"/>